<reference evidence="2" key="1">
    <citation type="submission" date="2014-11" db="EMBL/GenBank/DDBJ databases">
        <authorList>
            <person name="Amaro Gonzalez C."/>
        </authorList>
    </citation>
    <scope>NUCLEOTIDE SEQUENCE</scope>
</reference>
<proteinExistence type="predicted"/>
<dbReference type="AlphaFoldDB" id="A0A0E9RJN4"/>
<accession>A0A0E9RJN4</accession>
<sequence>MFLNALCAGCIVGDCSLHLLINLNLNACSNLTFSKQFGKRKFSLHKKNKSKNRTRNKNITSCMF</sequence>
<dbReference type="EMBL" id="GBXM01079226">
    <property type="protein sequence ID" value="JAH29351.1"/>
    <property type="molecule type" value="Transcribed_RNA"/>
</dbReference>
<evidence type="ECO:0000256" key="1">
    <source>
        <dbReference type="SAM" id="MobiDB-lite"/>
    </source>
</evidence>
<reference evidence="2" key="2">
    <citation type="journal article" date="2015" name="Fish Shellfish Immunol.">
        <title>Early steps in the European eel (Anguilla anguilla)-Vibrio vulnificus interaction in the gills: Role of the RtxA13 toxin.</title>
        <authorList>
            <person name="Callol A."/>
            <person name="Pajuelo D."/>
            <person name="Ebbesson L."/>
            <person name="Teles M."/>
            <person name="MacKenzie S."/>
            <person name="Amaro C."/>
        </authorList>
    </citation>
    <scope>NUCLEOTIDE SEQUENCE</scope>
</reference>
<protein>
    <submittedName>
        <fullName evidence="2">Uncharacterized protein</fullName>
    </submittedName>
</protein>
<evidence type="ECO:0000313" key="2">
    <source>
        <dbReference type="EMBL" id="JAH29351.1"/>
    </source>
</evidence>
<feature type="region of interest" description="Disordered" evidence="1">
    <location>
        <begin position="45"/>
        <end position="64"/>
    </location>
</feature>
<organism evidence="2">
    <name type="scientific">Anguilla anguilla</name>
    <name type="common">European freshwater eel</name>
    <name type="synonym">Muraena anguilla</name>
    <dbReference type="NCBI Taxonomy" id="7936"/>
    <lineage>
        <taxon>Eukaryota</taxon>
        <taxon>Metazoa</taxon>
        <taxon>Chordata</taxon>
        <taxon>Craniata</taxon>
        <taxon>Vertebrata</taxon>
        <taxon>Euteleostomi</taxon>
        <taxon>Actinopterygii</taxon>
        <taxon>Neopterygii</taxon>
        <taxon>Teleostei</taxon>
        <taxon>Anguilliformes</taxon>
        <taxon>Anguillidae</taxon>
        <taxon>Anguilla</taxon>
    </lineage>
</organism>
<name>A0A0E9RJN4_ANGAN</name>
<feature type="compositionally biased region" description="Basic residues" evidence="1">
    <location>
        <begin position="45"/>
        <end position="56"/>
    </location>
</feature>